<dbReference type="PATRIC" id="fig|281456.6.peg.1095"/>
<gene>
    <name evidence="9" type="ORF">Tfer_1026</name>
</gene>
<name>A0A0L6W3J4_9FIRM</name>
<feature type="transmembrane region" description="Helical" evidence="7">
    <location>
        <begin position="169"/>
        <end position="190"/>
    </location>
</feature>
<dbReference type="PANTHER" id="PTHR34390:SF2">
    <property type="entry name" value="SUCCINATE TRANSPORTER SUBUNIT YJJP-RELATED"/>
    <property type="match status" value="1"/>
</dbReference>
<dbReference type="GO" id="GO:0005886">
    <property type="term" value="C:plasma membrane"/>
    <property type="evidence" value="ECO:0007669"/>
    <property type="project" value="UniProtKB-SubCell"/>
</dbReference>
<dbReference type="EMBL" id="LGTE01000005">
    <property type="protein sequence ID" value="KNZ70157.1"/>
    <property type="molecule type" value="Genomic_DNA"/>
</dbReference>
<organism evidence="9 10">
    <name type="scientific">Thermincola ferriacetica</name>
    <dbReference type="NCBI Taxonomy" id="281456"/>
    <lineage>
        <taxon>Bacteria</taxon>
        <taxon>Bacillati</taxon>
        <taxon>Bacillota</taxon>
        <taxon>Clostridia</taxon>
        <taxon>Eubacteriales</taxon>
        <taxon>Thermincolaceae</taxon>
        <taxon>Thermincola</taxon>
    </lineage>
</organism>
<evidence type="ECO:0000256" key="7">
    <source>
        <dbReference type="SAM" id="Phobius"/>
    </source>
</evidence>
<dbReference type="InterPro" id="IPR010619">
    <property type="entry name" value="ThrE-like_N"/>
</dbReference>
<dbReference type="PANTHER" id="PTHR34390">
    <property type="entry name" value="UPF0442 PROTEIN YJJB-RELATED"/>
    <property type="match status" value="1"/>
</dbReference>
<keyword evidence="4 7" id="KW-1133">Transmembrane helix</keyword>
<evidence type="ECO:0000256" key="3">
    <source>
        <dbReference type="ARBA" id="ARBA00022692"/>
    </source>
</evidence>
<reference evidence="10" key="1">
    <citation type="submission" date="2015-07" db="EMBL/GenBank/DDBJ databases">
        <title>Complete Genome of Thermincola ferriacetica strain Z-0001T.</title>
        <authorList>
            <person name="Lusk B."/>
            <person name="Badalamenti J.P."/>
            <person name="Parameswaran P."/>
            <person name="Bond D.R."/>
            <person name="Torres C.I."/>
        </authorList>
    </citation>
    <scope>NUCLEOTIDE SEQUENCE [LARGE SCALE GENOMIC DNA]</scope>
    <source>
        <strain evidence="10">Z-0001</strain>
    </source>
</reference>
<feature type="domain" description="Threonine/serine exporter-like N-terminal" evidence="8">
    <location>
        <begin position="12"/>
        <end position="251"/>
    </location>
</feature>
<evidence type="ECO:0000256" key="2">
    <source>
        <dbReference type="ARBA" id="ARBA00022475"/>
    </source>
</evidence>
<proteinExistence type="inferred from homology"/>
<evidence type="ECO:0000313" key="10">
    <source>
        <dbReference type="Proteomes" id="UP000037175"/>
    </source>
</evidence>
<dbReference type="Proteomes" id="UP000037175">
    <property type="component" value="Unassembled WGS sequence"/>
</dbReference>
<dbReference type="RefSeq" id="WP_013120704.1">
    <property type="nucleotide sequence ID" value="NZ_LGTE01000005.1"/>
</dbReference>
<evidence type="ECO:0000259" key="8">
    <source>
        <dbReference type="Pfam" id="PF06738"/>
    </source>
</evidence>
<comment type="subcellular location">
    <subcellularLocation>
        <location evidence="1">Cell membrane</location>
        <topology evidence="1">Multi-pass membrane protein</topology>
    </subcellularLocation>
</comment>
<sequence>MIAISGHEAIEFAGLAGELLLRNGAETSRVEDTINRICNRAGFHNTEVIVFPTGIIINGELDGVRLTRAKRIYARDINLHVVSIINDISRKYAAGRISLEEGLKTVRDLEQPTPSRTSFLGVLFAGALASGAATILLGGCGADFLPALMAAALVRVIIGITAFNLAYVLQIYVGGLVAGLLGGFFVDLGFGQHMGRIVVGALLPLVPGVALTNAVRDFITGDLLSGILRMVEAILVSAALAGGVGLALALYFDHLRKVLF</sequence>
<evidence type="ECO:0000256" key="4">
    <source>
        <dbReference type="ARBA" id="ARBA00022989"/>
    </source>
</evidence>
<comment type="caution">
    <text evidence="9">The sequence shown here is derived from an EMBL/GenBank/DDBJ whole genome shotgun (WGS) entry which is preliminary data.</text>
</comment>
<keyword evidence="10" id="KW-1185">Reference proteome</keyword>
<dbReference type="GO" id="GO:0015744">
    <property type="term" value="P:succinate transport"/>
    <property type="evidence" value="ECO:0007669"/>
    <property type="project" value="TreeGrafter"/>
</dbReference>
<feature type="transmembrane region" description="Helical" evidence="7">
    <location>
        <begin position="197"/>
        <end position="215"/>
    </location>
</feature>
<feature type="transmembrane region" description="Helical" evidence="7">
    <location>
        <begin position="119"/>
        <end position="137"/>
    </location>
</feature>
<dbReference type="AlphaFoldDB" id="A0A0L6W3J4"/>
<evidence type="ECO:0000313" key="9">
    <source>
        <dbReference type="EMBL" id="KNZ70157.1"/>
    </source>
</evidence>
<evidence type="ECO:0000256" key="5">
    <source>
        <dbReference type="ARBA" id="ARBA00023136"/>
    </source>
</evidence>
<feature type="transmembrane region" description="Helical" evidence="7">
    <location>
        <begin position="227"/>
        <end position="252"/>
    </location>
</feature>
<accession>A0A0L6W3J4</accession>
<evidence type="ECO:0000256" key="6">
    <source>
        <dbReference type="ARBA" id="ARBA00034125"/>
    </source>
</evidence>
<protein>
    <recommendedName>
        <fullName evidence="8">Threonine/serine exporter-like N-terminal domain-containing protein</fullName>
    </recommendedName>
</protein>
<dbReference type="GO" id="GO:0022857">
    <property type="term" value="F:transmembrane transporter activity"/>
    <property type="evidence" value="ECO:0007669"/>
    <property type="project" value="InterPro"/>
</dbReference>
<dbReference type="Pfam" id="PF06738">
    <property type="entry name" value="ThrE"/>
    <property type="match status" value="1"/>
</dbReference>
<evidence type="ECO:0000256" key="1">
    <source>
        <dbReference type="ARBA" id="ARBA00004651"/>
    </source>
</evidence>
<keyword evidence="3 7" id="KW-0812">Transmembrane</keyword>
<keyword evidence="5 7" id="KW-0472">Membrane</keyword>
<comment type="similarity">
    <text evidence="6">Belongs to the ThrE exporter (TC 2.A.79) family.</text>
</comment>
<feature type="transmembrane region" description="Helical" evidence="7">
    <location>
        <begin position="144"/>
        <end position="163"/>
    </location>
</feature>
<keyword evidence="2" id="KW-1003">Cell membrane</keyword>
<dbReference type="InterPro" id="IPR050539">
    <property type="entry name" value="ThrE_Dicarb/AminoAcid_Exp"/>
</dbReference>